<dbReference type="SUPFAM" id="SSF143100">
    <property type="entry name" value="TTHA1013/TTHA0281-like"/>
    <property type="match status" value="1"/>
</dbReference>
<dbReference type="Gene3D" id="3.30.160.250">
    <property type="match status" value="1"/>
</dbReference>
<name>A0A4P8KZ91_9BACT</name>
<gene>
    <name evidence="1" type="ORF">FDQ92_00725</name>
</gene>
<sequence>MKYTLPVVIVRLENGDYLARCEDVRATAIGDTPSEAVANLRESIEQIEKKRELVFSGSHTGPIRDFSRQKTEL</sequence>
<dbReference type="EMBL" id="CP040098">
    <property type="protein sequence ID" value="QCQ20849.1"/>
    <property type="molecule type" value="Genomic_DNA"/>
</dbReference>
<reference evidence="1 2" key="1">
    <citation type="submission" date="2019-05" db="EMBL/GenBank/DDBJ databases">
        <title>The Complete Genome Sequence of the n-alkane-degrading Desulfoglaeba alkanexedens ALDC reveals multiple alkylsuccinate synthase gene clusters.</title>
        <authorList>
            <person name="Callaghan A.V."/>
            <person name="Davidova I.A."/>
            <person name="Duncan K.E."/>
            <person name="Morris B."/>
            <person name="McInerney M.J."/>
        </authorList>
    </citation>
    <scope>NUCLEOTIDE SEQUENCE [LARGE SCALE GENOMIC DNA]</scope>
    <source>
        <strain evidence="1 2">ALDC</strain>
    </source>
</reference>
<dbReference type="InterPro" id="IPR035069">
    <property type="entry name" value="TTHA1013/TTHA0281-like"/>
</dbReference>
<accession>A0A4P8KZ91</accession>
<dbReference type="KEGG" id="dax:FDQ92_00725"/>
<dbReference type="AlphaFoldDB" id="A0A4P8KZ91"/>
<dbReference type="Proteomes" id="UP000298602">
    <property type="component" value="Chromosome"/>
</dbReference>
<dbReference type="OrthoDB" id="465534at2"/>
<evidence type="ECO:0000313" key="1">
    <source>
        <dbReference type="EMBL" id="QCQ20849.1"/>
    </source>
</evidence>
<organism evidence="1 2">
    <name type="scientific">Desulfoglaeba alkanexedens ALDC</name>
    <dbReference type="NCBI Taxonomy" id="980445"/>
    <lineage>
        <taxon>Bacteria</taxon>
        <taxon>Pseudomonadati</taxon>
        <taxon>Thermodesulfobacteriota</taxon>
        <taxon>Syntrophobacteria</taxon>
        <taxon>Syntrophobacterales</taxon>
        <taxon>Syntrophobacteraceae</taxon>
        <taxon>Desulfoglaeba</taxon>
    </lineage>
</organism>
<reference evidence="1 2" key="2">
    <citation type="submission" date="2019-05" db="EMBL/GenBank/DDBJ databases">
        <authorList>
            <person name="Suflita J.M."/>
            <person name="Marks C.R."/>
        </authorList>
    </citation>
    <scope>NUCLEOTIDE SEQUENCE [LARGE SCALE GENOMIC DNA]</scope>
    <source>
        <strain evidence="1 2">ALDC</strain>
    </source>
</reference>
<dbReference type="RefSeq" id="WP_137422819.1">
    <property type="nucleotide sequence ID" value="NZ_CP040098.1"/>
</dbReference>
<keyword evidence="2" id="KW-1185">Reference proteome</keyword>
<evidence type="ECO:0000313" key="2">
    <source>
        <dbReference type="Proteomes" id="UP000298602"/>
    </source>
</evidence>
<proteinExistence type="predicted"/>
<protein>
    <submittedName>
        <fullName evidence="1">Type II toxin-antitoxin system HicB family antitoxin</fullName>
    </submittedName>
</protein>